<sequence length="167" mass="16524">MALVACSSMSQEEQVKAALVLLQQAGRMDLLKEEALAPGRPARRASAGVAAAVMACLPPRAGAACSQVRRGGKGAGGPSSEGAAWVGHGRAGRRNGGGRASRASPGAGCPRATMKQLGSARGGRGSPTAARPPAQRAGAVKGIKRAGRPRALWGSGRGRGVGSLSPG</sequence>
<protein>
    <submittedName>
        <fullName evidence="2">Uncharacterized protein</fullName>
    </submittedName>
</protein>
<reference evidence="2" key="1">
    <citation type="journal article" date="2022" name="bioRxiv">
        <title>Sequencing and chromosome-scale assembly of the giantPleurodeles waltlgenome.</title>
        <authorList>
            <person name="Brown T."/>
            <person name="Elewa A."/>
            <person name="Iarovenko S."/>
            <person name="Subramanian E."/>
            <person name="Araus A.J."/>
            <person name="Petzold A."/>
            <person name="Susuki M."/>
            <person name="Suzuki K.-i.T."/>
            <person name="Hayashi T."/>
            <person name="Toyoda A."/>
            <person name="Oliveira C."/>
            <person name="Osipova E."/>
            <person name="Leigh N.D."/>
            <person name="Simon A."/>
            <person name="Yun M.H."/>
        </authorList>
    </citation>
    <scope>NUCLEOTIDE SEQUENCE</scope>
    <source>
        <strain evidence="2">20211129_DDA</strain>
        <tissue evidence="2">Liver</tissue>
    </source>
</reference>
<evidence type="ECO:0000313" key="3">
    <source>
        <dbReference type="Proteomes" id="UP001066276"/>
    </source>
</evidence>
<feature type="region of interest" description="Disordered" evidence="1">
    <location>
        <begin position="66"/>
        <end position="167"/>
    </location>
</feature>
<dbReference type="AlphaFoldDB" id="A0AAV7VDN9"/>
<evidence type="ECO:0000313" key="2">
    <source>
        <dbReference type="EMBL" id="KAJ1199423.1"/>
    </source>
</evidence>
<keyword evidence="3" id="KW-1185">Reference proteome</keyword>
<name>A0AAV7VDN9_PLEWA</name>
<comment type="caution">
    <text evidence="2">The sequence shown here is derived from an EMBL/GenBank/DDBJ whole genome shotgun (WGS) entry which is preliminary data.</text>
</comment>
<gene>
    <name evidence="2" type="ORF">NDU88_003259</name>
</gene>
<proteinExistence type="predicted"/>
<organism evidence="2 3">
    <name type="scientific">Pleurodeles waltl</name>
    <name type="common">Iberian ribbed newt</name>
    <dbReference type="NCBI Taxonomy" id="8319"/>
    <lineage>
        <taxon>Eukaryota</taxon>
        <taxon>Metazoa</taxon>
        <taxon>Chordata</taxon>
        <taxon>Craniata</taxon>
        <taxon>Vertebrata</taxon>
        <taxon>Euteleostomi</taxon>
        <taxon>Amphibia</taxon>
        <taxon>Batrachia</taxon>
        <taxon>Caudata</taxon>
        <taxon>Salamandroidea</taxon>
        <taxon>Salamandridae</taxon>
        <taxon>Pleurodelinae</taxon>
        <taxon>Pleurodeles</taxon>
    </lineage>
</organism>
<dbReference type="Proteomes" id="UP001066276">
    <property type="component" value="Chromosome 2_1"/>
</dbReference>
<accession>A0AAV7VDN9</accession>
<evidence type="ECO:0000256" key="1">
    <source>
        <dbReference type="SAM" id="MobiDB-lite"/>
    </source>
</evidence>
<dbReference type="EMBL" id="JANPWB010000003">
    <property type="protein sequence ID" value="KAJ1199423.1"/>
    <property type="molecule type" value="Genomic_DNA"/>
</dbReference>